<dbReference type="KEGG" id="gbh:GbCGDNIH2_0937"/>
<organism evidence="20 21">
    <name type="scientific">Granulibacter bethesdensis</name>
    <dbReference type="NCBI Taxonomy" id="364410"/>
    <lineage>
        <taxon>Bacteria</taxon>
        <taxon>Pseudomonadati</taxon>
        <taxon>Pseudomonadota</taxon>
        <taxon>Alphaproteobacteria</taxon>
        <taxon>Acetobacterales</taxon>
        <taxon>Acetobacteraceae</taxon>
        <taxon>Granulibacter</taxon>
    </lineage>
</organism>
<evidence type="ECO:0000256" key="12">
    <source>
        <dbReference type="ARBA" id="ARBA00022695"/>
    </source>
</evidence>
<evidence type="ECO:0000256" key="19">
    <source>
        <dbReference type="SAM" id="Phobius"/>
    </source>
</evidence>
<feature type="transmembrane region" description="Helical" evidence="19">
    <location>
        <begin position="75"/>
        <end position="108"/>
    </location>
</feature>
<dbReference type="GeneID" id="69745198"/>
<comment type="subcellular location">
    <subcellularLocation>
        <location evidence="2">Cell membrane</location>
        <topology evidence="2">Multi-pass membrane protein</topology>
    </subcellularLocation>
</comment>
<dbReference type="Proteomes" id="UP000019438">
    <property type="component" value="Chromosome"/>
</dbReference>
<evidence type="ECO:0000256" key="1">
    <source>
        <dbReference type="ARBA" id="ARBA00001698"/>
    </source>
</evidence>
<comment type="similarity">
    <text evidence="5 18">Belongs to the CDS family.</text>
</comment>
<keyword evidence="14" id="KW-0443">Lipid metabolism</keyword>
<evidence type="ECO:0000256" key="18">
    <source>
        <dbReference type="RuleBase" id="RU003938"/>
    </source>
</evidence>
<feature type="transmembrane region" description="Helical" evidence="19">
    <location>
        <begin position="144"/>
        <end position="162"/>
    </location>
</feature>
<evidence type="ECO:0000256" key="3">
    <source>
        <dbReference type="ARBA" id="ARBA00005119"/>
    </source>
</evidence>
<feature type="transmembrane region" description="Helical" evidence="19">
    <location>
        <begin position="120"/>
        <end position="137"/>
    </location>
</feature>
<evidence type="ECO:0000256" key="6">
    <source>
        <dbReference type="ARBA" id="ARBA00012487"/>
    </source>
</evidence>
<feature type="transmembrane region" description="Helical" evidence="19">
    <location>
        <begin position="21"/>
        <end position="38"/>
    </location>
</feature>
<dbReference type="AlphaFoldDB" id="A0AAN0VFJ2"/>
<evidence type="ECO:0000256" key="2">
    <source>
        <dbReference type="ARBA" id="ARBA00004651"/>
    </source>
</evidence>
<reference evidence="21" key="1">
    <citation type="submission" date="2012-06" db="EMBL/GenBank/DDBJ databases">
        <title>Genome analysis of multiple Granulibacter bethesdensis isolates demonstrates substantial genome diversity.</title>
        <authorList>
            <person name="Greenberg D.E."/>
            <person name="Porcella S.F."/>
            <person name="Zarember K."/>
            <person name="Zelazny A.M."/>
            <person name="Bruno D."/>
            <person name="Martens C."/>
            <person name="Barbian K.D."/>
            <person name="Jaske E."/>
            <person name="Holland S.M."/>
        </authorList>
    </citation>
    <scope>NUCLEOTIDE SEQUENCE [LARGE SCALE GENOMIC DNA]</scope>
    <source>
        <strain evidence="21">CGDNIH3</strain>
    </source>
</reference>
<keyword evidence="15 19" id="KW-0472">Membrane</keyword>
<dbReference type="GO" id="GO:0016024">
    <property type="term" value="P:CDP-diacylglycerol biosynthetic process"/>
    <property type="evidence" value="ECO:0007669"/>
    <property type="project" value="TreeGrafter"/>
</dbReference>
<evidence type="ECO:0000313" key="20">
    <source>
        <dbReference type="EMBL" id="AHJ62767.1"/>
    </source>
</evidence>
<evidence type="ECO:0000256" key="8">
    <source>
        <dbReference type="ARBA" id="ARBA00022475"/>
    </source>
</evidence>
<keyword evidence="12 18" id="KW-0548">Nucleotidyltransferase</keyword>
<dbReference type="EMBL" id="CP003181">
    <property type="protein sequence ID" value="AHJ62767.1"/>
    <property type="molecule type" value="Genomic_DNA"/>
</dbReference>
<dbReference type="PANTHER" id="PTHR46382">
    <property type="entry name" value="PHOSPHATIDATE CYTIDYLYLTRANSFERASE"/>
    <property type="match status" value="1"/>
</dbReference>
<feature type="transmembrane region" description="Helical" evidence="19">
    <location>
        <begin position="258"/>
        <end position="279"/>
    </location>
</feature>
<dbReference type="PROSITE" id="PS01315">
    <property type="entry name" value="CDS"/>
    <property type="match status" value="1"/>
</dbReference>
<comment type="catalytic activity">
    <reaction evidence="1 18">
        <text>a 1,2-diacyl-sn-glycero-3-phosphate + CTP + H(+) = a CDP-1,2-diacyl-sn-glycerol + diphosphate</text>
        <dbReference type="Rhea" id="RHEA:16229"/>
        <dbReference type="ChEBI" id="CHEBI:15378"/>
        <dbReference type="ChEBI" id="CHEBI:33019"/>
        <dbReference type="ChEBI" id="CHEBI:37563"/>
        <dbReference type="ChEBI" id="CHEBI:58332"/>
        <dbReference type="ChEBI" id="CHEBI:58608"/>
        <dbReference type="EC" id="2.7.7.41"/>
    </reaction>
</comment>
<evidence type="ECO:0000256" key="7">
    <source>
        <dbReference type="ARBA" id="ARBA00019373"/>
    </source>
</evidence>
<keyword evidence="11 18" id="KW-0812">Transmembrane</keyword>
<dbReference type="PANTHER" id="PTHR46382:SF1">
    <property type="entry name" value="PHOSPHATIDATE CYTIDYLYLTRANSFERASE"/>
    <property type="match status" value="1"/>
</dbReference>
<gene>
    <name evidence="20" type="ORF">GbCGDNIH3_0937</name>
</gene>
<dbReference type="KEGG" id="gbc:GbCGDNIH3_0937"/>
<keyword evidence="9" id="KW-0444">Lipid biosynthesis</keyword>
<protein>
    <recommendedName>
        <fullName evidence="7 18">Phosphatidate cytidylyltransferase</fullName>
        <ecNumber evidence="6 18">2.7.7.41</ecNumber>
    </recommendedName>
</protein>
<accession>A0AAN0VFJ2</accession>
<evidence type="ECO:0000313" key="21">
    <source>
        <dbReference type="Proteomes" id="UP000019438"/>
    </source>
</evidence>
<keyword evidence="16" id="KW-0594">Phospholipid biosynthesis</keyword>
<evidence type="ECO:0000256" key="5">
    <source>
        <dbReference type="ARBA" id="ARBA00010185"/>
    </source>
</evidence>
<evidence type="ECO:0000256" key="16">
    <source>
        <dbReference type="ARBA" id="ARBA00023209"/>
    </source>
</evidence>
<keyword evidence="10 18" id="KW-0808">Transferase</keyword>
<keyword evidence="13 19" id="KW-1133">Transmembrane helix</keyword>
<proteinExistence type="inferred from homology"/>
<dbReference type="Pfam" id="PF01148">
    <property type="entry name" value="CTP_transf_1"/>
    <property type="match status" value="1"/>
</dbReference>
<evidence type="ECO:0000256" key="17">
    <source>
        <dbReference type="ARBA" id="ARBA00023264"/>
    </source>
</evidence>
<comment type="pathway">
    <text evidence="4">Lipid metabolism.</text>
</comment>
<evidence type="ECO:0000256" key="4">
    <source>
        <dbReference type="ARBA" id="ARBA00005189"/>
    </source>
</evidence>
<sequence length="280" mass="28692">MTGRAMNAASSSSGKWRDLRLRLLSAAVMAPLALACLYEGRLFWAVLMGIAALGISVEWVRLCGAKERAWPGSGVPLFTLLGGGIAVAHHVITGLIVLLIGGALIVWLGRAARHPLTLGAGVPYLGACLLTLIWLRYDPVVGRANVLFLVISVWASDIGAYLAGRLIGGPKLAPSISPGKTWSGAVGGVVAAMGTGLAIAPMLHSGPAIGALWVACLIAVVSQGGDLLESGLKRRFGVKDSGTLIPGHGGLLDRLDGLLTAAPVVAVLAALLGRGVAVWQ</sequence>
<comment type="pathway">
    <text evidence="3 18">Phospholipid metabolism; CDP-diacylglycerol biosynthesis; CDP-diacylglycerol from sn-glycerol 3-phosphate: step 3/3.</text>
</comment>
<keyword evidence="8" id="KW-1003">Cell membrane</keyword>
<dbReference type="GO" id="GO:0004605">
    <property type="term" value="F:phosphatidate cytidylyltransferase activity"/>
    <property type="evidence" value="ECO:0007669"/>
    <property type="project" value="UniProtKB-EC"/>
</dbReference>
<evidence type="ECO:0000256" key="15">
    <source>
        <dbReference type="ARBA" id="ARBA00023136"/>
    </source>
</evidence>
<dbReference type="InterPro" id="IPR000374">
    <property type="entry name" value="PC_trans"/>
</dbReference>
<dbReference type="RefSeq" id="WP_025286434.1">
    <property type="nucleotide sequence ID" value="NZ_CP003181.2"/>
</dbReference>
<evidence type="ECO:0000256" key="10">
    <source>
        <dbReference type="ARBA" id="ARBA00022679"/>
    </source>
</evidence>
<dbReference type="EC" id="2.7.7.41" evidence="6 18"/>
<dbReference type="GO" id="GO:0005886">
    <property type="term" value="C:plasma membrane"/>
    <property type="evidence" value="ECO:0007669"/>
    <property type="project" value="UniProtKB-SubCell"/>
</dbReference>
<name>A0AAN0VFJ2_9PROT</name>
<evidence type="ECO:0000256" key="14">
    <source>
        <dbReference type="ARBA" id="ARBA00023098"/>
    </source>
</evidence>
<keyword evidence="17" id="KW-1208">Phospholipid metabolism</keyword>
<evidence type="ECO:0000256" key="11">
    <source>
        <dbReference type="ARBA" id="ARBA00022692"/>
    </source>
</evidence>
<evidence type="ECO:0000256" key="9">
    <source>
        <dbReference type="ARBA" id="ARBA00022516"/>
    </source>
</evidence>
<evidence type="ECO:0000256" key="13">
    <source>
        <dbReference type="ARBA" id="ARBA00022989"/>
    </source>
</evidence>
<feature type="transmembrane region" description="Helical" evidence="19">
    <location>
        <begin position="182"/>
        <end position="200"/>
    </location>
</feature>